<dbReference type="RefSeq" id="WP_095414698.1">
    <property type="nucleotide sequence ID" value="NZ_CP018477.1"/>
</dbReference>
<dbReference type="SMART" id="SM00530">
    <property type="entry name" value="HTH_XRE"/>
    <property type="match status" value="1"/>
</dbReference>
<dbReference type="AlphaFoldDB" id="A0A286REE6"/>
<dbReference type="KEGG" id="ttf:THTE_1747"/>
<evidence type="ECO:0000313" key="2">
    <source>
        <dbReference type="EMBL" id="ASV74349.1"/>
    </source>
</evidence>
<gene>
    <name evidence="2" type="ORF">THTE_1747</name>
</gene>
<reference evidence="2 3" key="1">
    <citation type="journal article" name="Front. Microbiol.">
        <title>Sugar Metabolism of the First Thermophilic Planctomycete Thermogutta terrifontis: Comparative Genomic and Transcriptomic Approaches.</title>
        <authorList>
            <person name="Elcheninov A.G."/>
            <person name="Menzel P."/>
            <person name="Gudbergsdottir S.R."/>
            <person name="Slesarev A.I."/>
            <person name="Kadnikov V.V."/>
            <person name="Krogh A."/>
            <person name="Bonch-Osmolovskaya E.A."/>
            <person name="Peng X."/>
            <person name="Kublanov I.V."/>
        </authorList>
    </citation>
    <scope>NUCLEOTIDE SEQUENCE [LARGE SCALE GENOMIC DNA]</scope>
    <source>
        <strain evidence="2 3">R1</strain>
    </source>
</reference>
<dbReference type="GO" id="GO:0003677">
    <property type="term" value="F:DNA binding"/>
    <property type="evidence" value="ECO:0007669"/>
    <property type="project" value="InterPro"/>
</dbReference>
<organism evidence="2 3">
    <name type="scientific">Thermogutta terrifontis</name>
    <dbReference type="NCBI Taxonomy" id="1331910"/>
    <lineage>
        <taxon>Bacteria</taxon>
        <taxon>Pseudomonadati</taxon>
        <taxon>Planctomycetota</taxon>
        <taxon>Planctomycetia</taxon>
        <taxon>Pirellulales</taxon>
        <taxon>Thermoguttaceae</taxon>
        <taxon>Thermogutta</taxon>
    </lineage>
</organism>
<dbReference type="Pfam" id="PF01381">
    <property type="entry name" value="HTH_3"/>
    <property type="match status" value="1"/>
</dbReference>
<dbReference type="SUPFAM" id="SSF47413">
    <property type="entry name" value="lambda repressor-like DNA-binding domains"/>
    <property type="match status" value="1"/>
</dbReference>
<accession>A0A286REE6</accession>
<keyword evidence="3" id="KW-1185">Reference proteome</keyword>
<dbReference type="InterPro" id="IPR001387">
    <property type="entry name" value="Cro/C1-type_HTH"/>
</dbReference>
<proteinExistence type="predicted"/>
<dbReference type="InterPro" id="IPR010982">
    <property type="entry name" value="Lambda_DNA-bd_dom_sf"/>
</dbReference>
<dbReference type="Proteomes" id="UP000215086">
    <property type="component" value="Chromosome"/>
</dbReference>
<evidence type="ECO:0000259" key="1">
    <source>
        <dbReference type="PROSITE" id="PS50943"/>
    </source>
</evidence>
<evidence type="ECO:0000313" key="3">
    <source>
        <dbReference type="Proteomes" id="UP000215086"/>
    </source>
</evidence>
<dbReference type="PROSITE" id="PS50943">
    <property type="entry name" value="HTH_CROC1"/>
    <property type="match status" value="1"/>
</dbReference>
<dbReference type="Gene3D" id="1.10.260.40">
    <property type="entry name" value="lambda repressor-like DNA-binding domains"/>
    <property type="match status" value="1"/>
</dbReference>
<dbReference type="OrthoDB" id="3579809at2"/>
<dbReference type="EMBL" id="CP018477">
    <property type="protein sequence ID" value="ASV74349.1"/>
    <property type="molecule type" value="Genomic_DNA"/>
</dbReference>
<name>A0A286REE6_9BACT</name>
<protein>
    <recommendedName>
        <fullName evidence="1">HTH cro/C1-type domain-containing protein</fullName>
    </recommendedName>
</protein>
<sequence length="76" mass="8687">MRRWKSLRRALMEKLVLSGLTWQAVADLTGVSRAAVSRFIAGRDLRLTNIEKLMRHFRLEVVECDSSDAAEEQAKV</sequence>
<dbReference type="CDD" id="cd00093">
    <property type="entry name" value="HTH_XRE"/>
    <property type="match status" value="1"/>
</dbReference>
<feature type="domain" description="HTH cro/C1-type" evidence="1">
    <location>
        <begin position="7"/>
        <end position="64"/>
    </location>
</feature>